<dbReference type="EMBL" id="JAGMUU010000001">
    <property type="protein sequence ID" value="KAH7162853.1"/>
    <property type="molecule type" value="Genomic_DNA"/>
</dbReference>
<evidence type="ECO:0000313" key="2">
    <source>
        <dbReference type="Proteomes" id="UP000717696"/>
    </source>
</evidence>
<sequence length="245" mass="27611">MSPPLPARFAAEFIVESPGQPAPQRATRRRGMETHRKWIRNWMKRLPQGDEDWDNNFPSTADEVNHIRERLTMAHVKSRHQMDWVTILHTYASWAKEFDGRELQLHNMVMVAACHVAHSDGLPRDVMLEAMAKCISGGGDTLRSKRFALPKCIQIGDELVNVLGVRAYELPLRVNSYFTFGQHFTGECFPLLREEAIAAHPPSSQLPSEVLRIPSLVFDLCGGKVNAGGNSPEAGLDHDMIFIMK</sequence>
<evidence type="ECO:0000313" key="1">
    <source>
        <dbReference type="EMBL" id="KAH7162853.1"/>
    </source>
</evidence>
<comment type="caution">
    <text evidence="1">The sequence shown here is derived from an EMBL/GenBank/DDBJ whole genome shotgun (WGS) entry which is preliminary data.</text>
</comment>
<dbReference type="OrthoDB" id="4995828at2759"/>
<reference evidence="1" key="1">
    <citation type="journal article" date="2021" name="Nat. Commun.">
        <title>Genetic determinants of endophytism in the Arabidopsis root mycobiome.</title>
        <authorList>
            <person name="Mesny F."/>
            <person name="Miyauchi S."/>
            <person name="Thiergart T."/>
            <person name="Pickel B."/>
            <person name="Atanasova L."/>
            <person name="Karlsson M."/>
            <person name="Huettel B."/>
            <person name="Barry K.W."/>
            <person name="Haridas S."/>
            <person name="Chen C."/>
            <person name="Bauer D."/>
            <person name="Andreopoulos W."/>
            <person name="Pangilinan J."/>
            <person name="LaButti K."/>
            <person name="Riley R."/>
            <person name="Lipzen A."/>
            <person name="Clum A."/>
            <person name="Drula E."/>
            <person name="Henrissat B."/>
            <person name="Kohler A."/>
            <person name="Grigoriev I.V."/>
            <person name="Martin F.M."/>
            <person name="Hacquard S."/>
        </authorList>
    </citation>
    <scope>NUCLEOTIDE SEQUENCE</scope>
    <source>
        <strain evidence="1">MPI-CAGE-AT-0021</strain>
    </source>
</reference>
<accession>A0A9P9FJX2</accession>
<dbReference type="AlphaFoldDB" id="A0A9P9FJX2"/>
<protein>
    <submittedName>
        <fullName evidence="1">Uncharacterized protein</fullName>
    </submittedName>
</protein>
<gene>
    <name evidence="1" type="ORF">B0J13DRAFT_22061</name>
</gene>
<proteinExistence type="predicted"/>
<keyword evidence="2" id="KW-1185">Reference proteome</keyword>
<dbReference type="Proteomes" id="UP000717696">
    <property type="component" value="Unassembled WGS sequence"/>
</dbReference>
<name>A0A9P9FJX2_9HYPO</name>
<organism evidence="1 2">
    <name type="scientific">Dactylonectria estremocensis</name>
    <dbReference type="NCBI Taxonomy" id="1079267"/>
    <lineage>
        <taxon>Eukaryota</taxon>
        <taxon>Fungi</taxon>
        <taxon>Dikarya</taxon>
        <taxon>Ascomycota</taxon>
        <taxon>Pezizomycotina</taxon>
        <taxon>Sordariomycetes</taxon>
        <taxon>Hypocreomycetidae</taxon>
        <taxon>Hypocreales</taxon>
        <taxon>Nectriaceae</taxon>
        <taxon>Dactylonectria</taxon>
    </lineage>
</organism>